<dbReference type="RefSeq" id="WP_179480306.1">
    <property type="nucleotide sequence ID" value="NZ_JACCFW010000001.1"/>
</dbReference>
<keyword evidence="1 3" id="KW-0378">Hydrolase</keyword>
<dbReference type="SUPFAM" id="SSF55811">
    <property type="entry name" value="Nudix"/>
    <property type="match status" value="1"/>
</dbReference>
<dbReference type="GO" id="GO:0019693">
    <property type="term" value="P:ribose phosphate metabolic process"/>
    <property type="evidence" value="ECO:0007669"/>
    <property type="project" value="TreeGrafter"/>
</dbReference>
<dbReference type="PANTHER" id="PTHR11839">
    <property type="entry name" value="UDP/ADP-SUGAR PYROPHOSPHATASE"/>
    <property type="match status" value="1"/>
</dbReference>
<organism evidence="3 4">
    <name type="scientific">Allobranchiibius huperziae</name>
    <dbReference type="NCBI Taxonomy" id="1874116"/>
    <lineage>
        <taxon>Bacteria</taxon>
        <taxon>Bacillati</taxon>
        <taxon>Actinomycetota</taxon>
        <taxon>Actinomycetes</taxon>
        <taxon>Micrococcales</taxon>
        <taxon>Dermacoccaceae</taxon>
        <taxon>Allobranchiibius</taxon>
    </lineage>
</organism>
<name>A0A853DHC1_9MICO</name>
<dbReference type="CDD" id="cd24158">
    <property type="entry name" value="NUDIX_ADPRase_Rv1700"/>
    <property type="match status" value="1"/>
</dbReference>
<accession>A0A853DHC1</accession>
<evidence type="ECO:0000259" key="2">
    <source>
        <dbReference type="PROSITE" id="PS51462"/>
    </source>
</evidence>
<dbReference type="Gene3D" id="3.90.79.10">
    <property type="entry name" value="Nucleoside Triphosphate Pyrophosphohydrolase"/>
    <property type="match status" value="1"/>
</dbReference>
<sequence length="210" mass="23523">MTFADRYDPRPVVSSEHPFHGHVWDVRTDVVDLGDAGEVTRDYIEHTGAVAVVALRGEPGAEEVAMIQQYRHPVRTYDWEIPAGLLDQPGEDPRDAAARELREEADLDAHRWDVLIDLFTSPGALSENIRVFLARDVFDATAEGFEREGEEAGMTTTWVRLDDAVDAVLDGRMHNGPGSAAVMAAYIARQRDWSRLRASDAPWPFHPAYR</sequence>
<dbReference type="InterPro" id="IPR000086">
    <property type="entry name" value="NUDIX_hydrolase_dom"/>
</dbReference>
<dbReference type="InterPro" id="IPR015797">
    <property type="entry name" value="NUDIX_hydrolase-like_dom_sf"/>
</dbReference>
<dbReference type="EMBL" id="JACCFW010000001">
    <property type="protein sequence ID" value="NYJ74434.1"/>
    <property type="molecule type" value="Genomic_DNA"/>
</dbReference>
<evidence type="ECO:0000256" key="1">
    <source>
        <dbReference type="ARBA" id="ARBA00022801"/>
    </source>
</evidence>
<reference evidence="3 4" key="1">
    <citation type="submission" date="2020-07" db="EMBL/GenBank/DDBJ databases">
        <title>Sequencing the genomes of 1000 actinobacteria strains.</title>
        <authorList>
            <person name="Klenk H.-P."/>
        </authorList>
    </citation>
    <scope>NUCLEOTIDE SEQUENCE [LARGE SCALE GENOMIC DNA]</scope>
    <source>
        <strain evidence="3 4">DSM 29531</strain>
    </source>
</reference>
<comment type="caution">
    <text evidence="3">The sequence shown here is derived from an EMBL/GenBank/DDBJ whole genome shotgun (WGS) entry which is preliminary data.</text>
</comment>
<dbReference type="PANTHER" id="PTHR11839:SF31">
    <property type="entry name" value="ADP-RIBOSE PYROPHOSPHATASE"/>
    <property type="match status" value="1"/>
</dbReference>
<gene>
    <name evidence="3" type="ORF">HNR15_001397</name>
</gene>
<feature type="domain" description="Nudix hydrolase" evidence="2">
    <location>
        <begin position="45"/>
        <end position="181"/>
    </location>
</feature>
<dbReference type="AlphaFoldDB" id="A0A853DHC1"/>
<evidence type="ECO:0000313" key="3">
    <source>
        <dbReference type="EMBL" id="NYJ74434.1"/>
    </source>
</evidence>
<dbReference type="GO" id="GO:0005829">
    <property type="term" value="C:cytosol"/>
    <property type="evidence" value="ECO:0007669"/>
    <property type="project" value="TreeGrafter"/>
</dbReference>
<dbReference type="PROSITE" id="PS51462">
    <property type="entry name" value="NUDIX"/>
    <property type="match status" value="1"/>
</dbReference>
<proteinExistence type="predicted"/>
<keyword evidence="4" id="KW-1185">Reference proteome</keyword>
<dbReference type="EC" id="3.6.1.13" evidence="3"/>
<evidence type="ECO:0000313" key="4">
    <source>
        <dbReference type="Proteomes" id="UP000571817"/>
    </source>
</evidence>
<dbReference type="GO" id="GO:0047631">
    <property type="term" value="F:ADP-ribose diphosphatase activity"/>
    <property type="evidence" value="ECO:0007669"/>
    <property type="project" value="UniProtKB-EC"/>
</dbReference>
<dbReference type="Proteomes" id="UP000571817">
    <property type="component" value="Unassembled WGS sequence"/>
</dbReference>
<protein>
    <submittedName>
        <fullName evidence="3">ADP-ribose pyrophosphatase</fullName>
        <ecNumber evidence="3">3.6.1.13</ecNumber>
    </submittedName>
</protein>
<dbReference type="GO" id="GO:0006753">
    <property type="term" value="P:nucleoside phosphate metabolic process"/>
    <property type="evidence" value="ECO:0007669"/>
    <property type="project" value="TreeGrafter"/>
</dbReference>
<dbReference type="Pfam" id="PF00293">
    <property type="entry name" value="NUDIX"/>
    <property type="match status" value="1"/>
</dbReference>